<evidence type="ECO:0000313" key="2">
    <source>
        <dbReference type="Proteomes" id="UP001164250"/>
    </source>
</evidence>
<name>A0ACC1CAN0_9ROSI</name>
<proteinExistence type="predicted"/>
<protein>
    <submittedName>
        <fullName evidence="1">Uncharacterized protein</fullName>
    </submittedName>
</protein>
<gene>
    <name evidence="1" type="ORF">Patl1_03391</name>
</gene>
<dbReference type="EMBL" id="CM047897">
    <property type="protein sequence ID" value="KAJ0112687.1"/>
    <property type="molecule type" value="Genomic_DNA"/>
</dbReference>
<accession>A0ACC1CAN0</accession>
<sequence>MKKPPFSRFSELTGAGGKTVWGDPAEVGKAVGGATFDVVLDNNGKNLDTVRLKDNSLVVDWAKSAGVKQFLYISSAGIYKPTDEPPHVEGDVVKADASHVEVEKYIAETYSSWAVFRPQYMIGSGNNKDCEEWFFDRIVRKRTSANSRLCAQAAGVPVEIVHYDPKAVGVDAKKAFPFRNMHFYAEPRAAKDILGWRSSTNLPEDLKERFDEYVKIGRDKKSMQFELDDKILESLKVPVAV</sequence>
<evidence type="ECO:0000313" key="1">
    <source>
        <dbReference type="EMBL" id="KAJ0112687.1"/>
    </source>
</evidence>
<comment type="caution">
    <text evidence="1">The sequence shown here is derived from an EMBL/GenBank/DDBJ whole genome shotgun (WGS) entry which is preliminary data.</text>
</comment>
<dbReference type="Proteomes" id="UP001164250">
    <property type="component" value="Chromosome 1"/>
</dbReference>
<reference evidence="2" key="1">
    <citation type="journal article" date="2023" name="G3 (Bethesda)">
        <title>Genome assembly and association tests identify interacting loci associated with vigor, precocity, and sex in interspecific pistachio rootstocks.</title>
        <authorList>
            <person name="Palmer W."/>
            <person name="Jacygrad E."/>
            <person name="Sagayaradj S."/>
            <person name="Cavanaugh K."/>
            <person name="Han R."/>
            <person name="Bertier L."/>
            <person name="Beede B."/>
            <person name="Kafkas S."/>
            <person name="Golino D."/>
            <person name="Preece J."/>
            <person name="Michelmore R."/>
        </authorList>
    </citation>
    <scope>NUCLEOTIDE SEQUENCE [LARGE SCALE GENOMIC DNA]</scope>
</reference>
<keyword evidence="2" id="KW-1185">Reference proteome</keyword>
<organism evidence="1 2">
    <name type="scientific">Pistacia atlantica</name>
    <dbReference type="NCBI Taxonomy" id="434234"/>
    <lineage>
        <taxon>Eukaryota</taxon>
        <taxon>Viridiplantae</taxon>
        <taxon>Streptophyta</taxon>
        <taxon>Embryophyta</taxon>
        <taxon>Tracheophyta</taxon>
        <taxon>Spermatophyta</taxon>
        <taxon>Magnoliopsida</taxon>
        <taxon>eudicotyledons</taxon>
        <taxon>Gunneridae</taxon>
        <taxon>Pentapetalae</taxon>
        <taxon>rosids</taxon>
        <taxon>malvids</taxon>
        <taxon>Sapindales</taxon>
        <taxon>Anacardiaceae</taxon>
        <taxon>Pistacia</taxon>
    </lineage>
</organism>